<dbReference type="InterPro" id="IPR001214">
    <property type="entry name" value="SET_dom"/>
</dbReference>
<gene>
    <name evidence="20" type="ORF">KLDO_g157</name>
</gene>
<evidence type="ECO:0000256" key="5">
    <source>
        <dbReference type="ARBA" id="ARBA00022454"/>
    </source>
</evidence>
<evidence type="ECO:0000259" key="18">
    <source>
        <dbReference type="PROSITE" id="PS50868"/>
    </source>
</evidence>
<dbReference type="GO" id="GO:0032259">
    <property type="term" value="P:methylation"/>
    <property type="evidence" value="ECO:0007669"/>
    <property type="project" value="UniProtKB-KW"/>
</dbReference>
<dbReference type="AlphaFoldDB" id="A0A0A8L0V6"/>
<evidence type="ECO:0000259" key="19">
    <source>
        <dbReference type="PROSITE" id="PS51215"/>
    </source>
</evidence>
<evidence type="ECO:0000313" key="20">
    <source>
        <dbReference type="EMBL" id="CDO91824.1"/>
    </source>
</evidence>
<dbReference type="GO" id="GO:0005634">
    <property type="term" value="C:nucleus"/>
    <property type="evidence" value="ECO:0007669"/>
    <property type="project" value="UniProtKB-SubCell"/>
</dbReference>
<dbReference type="PROSITE" id="PS51215">
    <property type="entry name" value="AWS"/>
    <property type="match status" value="1"/>
</dbReference>
<keyword evidence="9" id="KW-0949">S-adenosyl-L-methionine</keyword>
<keyword evidence="6" id="KW-0678">Repressor</keyword>
<dbReference type="SMART" id="SM00317">
    <property type="entry name" value="SET"/>
    <property type="match status" value="1"/>
</dbReference>
<dbReference type="CDD" id="cd19172">
    <property type="entry name" value="SET_SETD2"/>
    <property type="match status" value="1"/>
</dbReference>
<feature type="domain" description="Post-SET" evidence="18">
    <location>
        <begin position="229"/>
        <end position="245"/>
    </location>
</feature>
<dbReference type="FunFam" id="2.170.270.10:FF:000033">
    <property type="entry name" value="Histone-lysine N-methyltransferase"/>
    <property type="match status" value="1"/>
</dbReference>
<keyword evidence="7" id="KW-0489">Methyltransferase</keyword>
<protein>
    <recommendedName>
        <fullName evidence="4">Histone-lysine N-methyltransferase, H3 lysine-36 specific</fullName>
        <ecNumber evidence="3">2.1.1.359</ecNumber>
    </recommendedName>
    <alternativeName>
        <fullName evidence="13">SET domain-containing protein 2</fullName>
    </alternativeName>
</protein>
<evidence type="ECO:0000256" key="14">
    <source>
        <dbReference type="ARBA" id="ARBA00047545"/>
    </source>
</evidence>
<keyword evidence="10" id="KW-0805">Transcription regulation</keyword>
<dbReference type="Pfam" id="PF17907">
    <property type="entry name" value="AWS"/>
    <property type="match status" value="1"/>
</dbReference>
<feature type="domain" description="AWS" evidence="19">
    <location>
        <begin position="47"/>
        <end position="103"/>
    </location>
</feature>
<dbReference type="PROSITE" id="PS51568">
    <property type="entry name" value="SAM_MT43_SET2_1"/>
    <property type="match status" value="1"/>
</dbReference>
<dbReference type="SUPFAM" id="SSF51045">
    <property type="entry name" value="WW domain"/>
    <property type="match status" value="1"/>
</dbReference>
<proteinExistence type="predicted"/>
<dbReference type="InterPro" id="IPR006560">
    <property type="entry name" value="AWS_dom"/>
</dbReference>
<evidence type="ECO:0000256" key="12">
    <source>
        <dbReference type="ARBA" id="ARBA00023242"/>
    </source>
</evidence>
<evidence type="ECO:0000256" key="3">
    <source>
        <dbReference type="ARBA" id="ARBA00012178"/>
    </source>
</evidence>
<sequence length="701" mass="81365">MTESNGDITRQPRLFLDEPDMTSEAKKTYIGLDHCSYSPRHLGDSKHEFMECDCFEDFRDGVNHACGEDSDCINRATLIECVNGLCNHSCRTDCENQRFQRKQYADISVFKTKRKGFGVRANSDIEQHKFIYEYIGEVIEEEEFRNRMVKYDQQGLKHFYFMMLQTGEFLDATLKGCIARFCNHSCNPNSYVNKWVVNGKLKMGIFANRQIKKGEEVTFDYNVDRYGANAQPCYCEEPNCIGFLGGKTQTDAASLLPQNFADALGVKPSMEKKWMNMMKAKGEKIAKSDTTTVNIDFVNSLQLEPCTKTEDVNRVMSVLLQIDDAFIAEKLLERITLTEDEAMHYQFIKLHGYLICSRLIAMFEDKPDIVWKILNFLTVLPKTTKNGIIHSGIDKKVDSLKNNTRFEPVCEALLEKWSKYETYTRISKKDMTENSKVIDLRRIRLPFGWEIVHENGKPMYYNAQRQIKQANPPTDSAYRSTSNNNLSGGMEPNSRSATPSASTSRYTGSAKYLPAATYPQMQQKRTLSPEEYEKKKKSRVEWEQRELELRKQQEQDLLKARLDQEYQKKSELERIIEEANKQKELERLGKLRQSQEEEEMRKLKKQTSHTNAVENKWVKFFAQHVPNLIKNYQKDVGKDILKESARNIVKSLAQKEVKKNAVRSPPEELSKEKRAKVKTFSIQYMDRLVSKMKEKKGKKEQ</sequence>
<comment type="subcellular location">
    <subcellularLocation>
        <location evidence="2">Chromosome</location>
    </subcellularLocation>
    <subcellularLocation>
        <location evidence="1">Nucleus</location>
    </subcellularLocation>
</comment>
<dbReference type="PROSITE" id="PS50280">
    <property type="entry name" value="SET"/>
    <property type="match status" value="1"/>
</dbReference>
<dbReference type="Pfam" id="PF08236">
    <property type="entry name" value="SRI"/>
    <property type="match status" value="1"/>
</dbReference>
<dbReference type="InterPro" id="IPR003616">
    <property type="entry name" value="Post-SET_dom"/>
</dbReference>
<dbReference type="Pfam" id="PF00856">
    <property type="entry name" value="SET"/>
    <property type="match status" value="1"/>
</dbReference>
<evidence type="ECO:0000256" key="9">
    <source>
        <dbReference type="ARBA" id="ARBA00022691"/>
    </source>
</evidence>
<evidence type="ECO:0000256" key="11">
    <source>
        <dbReference type="ARBA" id="ARBA00023163"/>
    </source>
</evidence>
<dbReference type="Pfam" id="PF18507">
    <property type="entry name" value="WW_1"/>
    <property type="match status" value="1"/>
</dbReference>
<evidence type="ECO:0000256" key="16">
    <source>
        <dbReference type="SAM" id="MobiDB-lite"/>
    </source>
</evidence>
<evidence type="ECO:0000256" key="4">
    <source>
        <dbReference type="ARBA" id="ARBA00018028"/>
    </source>
</evidence>
<dbReference type="InterPro" id="IPR013257">
    <property type="entry name" value="SRI"/>
</dbReference>
<feature type="coiled-coil region" evidence="15">
    <location>
        <begin position="562"/>
        <end position="598"/>
    </location>
</feature>
<dbReference type="GO" id="GO:0005694">
    <property type="term" value="C:chromosome"/>
    <property type="evidence" value="ECO:0007669"/>
    <property type="project" value="UniProtKB-SubCell"/>
</dbReference>
<keyword evidence="21" id="KW-1185">Reference proteome</keyword>
<dbReference type="PROSITE" id="PS50868">
    <property type="entry name" value="POST_SET"/>
    <property type="match status" value="1"/>
</dbReference>
<dbReference type="Gene3D" id="1.10.1740.100">
    <property type="entry name" value="Set2, Rpb1 interacting domain"/>
    <property type="match status" value="1"/>
</dbReference>
<dbReference type="InterPro" id="IPR050777">
    <property type="entry name" value="SET2_Histone-Lys_MeTrsfase"/>
</dbReference>
<evidence type="ECO:0000256" key="15">
    <source>
        <dbReference type="SAM" id="Coils"/>
    </source>
</evidence>
<dbReference type="InterPro" id="IPR046341">
    <property type="entry name" value="SET_dom_sf"/>
</dbReference>
<dbReference type="InterPro" id="IPR044437">
    <property type="entry name" value="SETD2/Set2_SET"/>
</dbReference>
<evidence type="ECO:0000256" key="8">
    <source>
        <dbReference type="ARBA" id="ARBA00022679"/>
    </source>
</evidence>
<evidence type="ECO:0000313" key="21">
    <source>
        <dbReference type="Proteomes" id="UP000031516"/>
    </source>
</evidence>
<dbReference type="InterPro" id="IPR001202">
    <property type="entry name" value="WW_dom"/>
</dbReference>
<dbReference type="SMART" id="SM00570">
    <property type="entry name" value="AWS"/>
    <property type="match status" value="1"/>
</dbReference>
<evidence type="ECO:0000259" key="17">
    <source>
        <dbReference type="PROSITE" id="PS50280"/>
    </source>
</evidence>
<dbReference type="EMBL" id="CCBQ010000004">
    <property type="protein sequence ID" value="CDO91824.1"/>
    <property type="molecule type" value="Genomic_DNA"/>
</dbReference>
<dbReference type="InterPro" id="IPR038190">
    <property type="entry name" value="SRI_sf"/>
</dbReference>
<dbReference type="PANTHER" id="PTHR22884">
    <property type="entry name" value="SET DOMAIN PROTEINS"/>
    <property type="match status" value="1"/>
</dbReference>
<evidence type="ECO:0000256" key="7">
    <source>
        <dbReference type="ARBA" id="ARBA00022603"/>
    </source>
</evidence>
<dbReference type="EC" id="2.1.1.359" evidence="3"/>
<dbReference type="OrthoDB" id="422362at2759"/>
<evidence type="ECO:0000256" key="1">
    <source>
        <dbReference type="ARBA" id="ARBA00004123"/>
    </source>
</evidence>
<dbReference type="SUPFAM" id="SSF82199">
    <property type="entry name" value="SET domain"/>
    <property type="match status" value="1"/>
</dbReference>
<dbReference type="SMART" id="SM00508">
    <property type="entry name" value="PostSET"/>
    <property type="match status" value="1"/>
</dbReference>
<organism evidence="20 21">
    <name type="scientific">Kluyveromyces dobzhanskii CBS 2104</name>
    <dbReference type="NCBI Taxonomy" id="1427455"/>
    <lineage>
        <taxon>Eukaryota</taxon>
        <taxon>Fungi</taxon>
        <taxon>Dikarya</taxon>
        <taxon>Ascomycota</taxon>
        <taxon>Saccharomycotina</taxon>
        <taxon>Saccharomycetes</taxon>
        <taxon>Saccharomycetales</taxon>
        <taxon>Saccharomycetaceae</taxon>
        <taxon>Kluyveromyces</taxon>
    </lineage>
</organism>
<comment type="catalytic activity">
    <reaction evidence="14">
        <text>L-lysyl(36)-[histone H3] + 3 S-adenosyl-L-methionine = N(6),N(6),N(6)-trimethyl-L-lysyl(36)-[histone H3] + 3 S-adenosyl-L-homocysteine + 3 H(+)</text>
        <dbReference type="Rhea" id="RHEA:60324"/>
        <dbReference type="Rhea" id="RHEA-COMP:9785"/>
        <dbReference type="Rhea" id="RHEA-COMP:15536"/>
        <dbReference type="ChEBI" id="CHEBI:15378"/>
        <dbReference type="ChEBI" id="CHEBI:29969"/>
        <dbReference type="ChEBI" id="CHEBI:57856"/>
        <dbReference type="ChEBI" id="CHEBI:59789"/>
        <dbReference type="ChEBI" id="CHEBI:61961"/>
        <dbReference type="EC" id="2.1.1.359"/>
    </reaction>
</comment>
<dbReference type="Proteomes" id="UP000031516">
    <property type="component" value="Unassembled WGS sequence"/>
</dbReference>
<feature type="compositionally biased region" description="Low complexity" evidence="16">
    <location>
        <begin position="492"/>
        <end position="505"/>
    </location>
</feature>
<evidence type="ECO:0000256" key="6">
    <source>
        <dbReference type="ARBA" id="ARBA00022491"/>
    </source>
</evidence>
<evidence type="ECO:0000256" key="10">
    <source>
        <dbReference type="ARBA" id="ARBA00023015"/>
    </source>
</evidence>
<keyword evidence="15" id="KW-0175">Coiled coil</keyword>
<feature type="domain" description="SET" evidence="17">
    <location>
        <begin position="105"/>
        <end position="222"/>
    </location>
</feature>
<dbReference type="Gene3D" id="2.170.270.10">
    <property type="entry name" value="SET domain"/>
    <property type="match status" value="1"/>
</dbReference>
<reference evidence="20 21" key="1">
    <citation type="submission" date="2014-03" db="EMBL/GenBank/DDBJ databases">
        <title>The genome of Kluyveromyces dobzhanskii.</title>
        <authorList>
            <person name="Nystedt B."/>
            <person name="Astrom S."/>
        </authorList>
    </citation>
    <scope>NUCLEOTIDE SEQUENCE [LARGE SCALE GENOMIC DNA]</scope>
    <source>
        <strain evidence="20 21">CBS 2104</strain>
    </source>
</reference>
<dbReference type="InterPro" id="IPR025788">
    <property type="entry name" value="Set2_fungi"/>
</dbReference>
<keyword evidence="8" id="KW-0808">Transferase</keyword>
<keyword evidence="11" id="KW-0804">Transcription</keyword>
<comment type="caution">
    <text evidence="20">The sequence shown here is derived from an EMBL/GenBank/DDBJ whole genome shotgun (WGS) entry which is preliminary data.</text>
</comment>
<keyword evidence="12" id="KW-0539">Nucleus</keyword>
<keyword evidence="5" id="KW-0158">Chromosome</keyword>
<name>A0A0A8L0V6_9SACH</name>
<dbReference type="GO" id="GO:0140955">
    <property type="term" value="F:histone H3K36 trimethyltransferase activity"/>
    <property type="evidence" value="ECO:0007669"/>
    <property type="project" value="UniProtKB-EC"/>
</dbReference>
<accession>A0A0A8L0V6</accession>
<feature type="compositionally biased region" description="Polar residues" evidence="16">
    <location>
        <begin position="469"/>
        <end position="487"/>
    </location>
</feature>
<evidence type="ECO:0000256" key="2">
    <source>
        <dbReference type="ARBA" id="ARBA00004286"/>
    </source>
</evidence>
<evidence type="ECO:0000256" key="13">
    <source>
        <dbReference type="ARBA" id="ARBA00030091"/>
    </source>
</evidence>
<dbReference type="GO" id="GO:0006355">
    <property type="term" value="P:regulation of DNA-templated transcription"/>
    <property type="evidence" value="ECO:0007669"/>
    <property type="project" value="InterPro"/>
</dbReference>
<feature type="region of interest" description="Disordered" evidence="16">
    <location>
        <begin position="469"/>
        <end position="534"/>
    </location>
</feature>
<dbReference type="InterPro" id="IPR036020">
    <property type="entry name" value="WW_dom_sf"/>
</dbReference>